<reference evidence="14" key="1">
    <citation type="submission" date="2020-05" db="EMBL/GenBank/DDBJ databases">
        <authorList>
            <person name="Chiriac C."/>
            <person name="Salcher M."/>
            <person name="Ghai R."/>
            <person name="Kavagutti S V."/>
        </authorList>
    </citation>
    <scope>NUCLEOTIDE SEQUENCE</scope>
</reference>
<evidence type="ECO:0000313" key="12">
    <source>
        <dbReference type="EMBL" id="CAB4808575.1"/>
    </source>
</evidence>
<sequence>MFQPMPKDSRIYVAGHGGLVGSAVVRRLQAGGFTNILTATRAQLDLRDQGAVNTWFEHNRPDYVFLVAGTVGGILANSTRPAEFIYDNLMIHGTVVEASHRVSVTKLLYLGSSCIYPRHATQPITEDQLLTGPLEPTNEWYAIAKIAGIKLCQAYRRQYGSDFISAMPTNLYGPEDNFDLSSSHVLPALIRKFHDAKQSGGKAVEIWGTGSPMREFLHVDDLADACVFLIENYSDDMHINVGTGVDLSIRELAEKVRDVVYPGAELHFDTSKPDGTPRKVLDVSRLNNLGWSPSYTLDSGLASTYQWFLEQQDSHTAMRGMKQ</sequence>
<name>A0A6J7HDV7_9ZZZZ</name>
<evidence type="ECO:0000256" key="6">
    <source>
        <dbReference type="ARBA" id="ARBA00023235"/>
    </source>
</evidence>
<gene>
    <name evidence="10" type="ORF">UFOPK2658_01866</name>
    <name evidence="11" type="ORF">UFOPK2880_01502</name>
    <name evidence="12" type="ORF">UFOPK3004_01086</name>
    <name evidence="13" type="ORF">UFOPK3304_01586</name>
    <name evidence="14" type="ORF">UFOPK3494_01766</name>
</gene>
<keyword evidence="7" id="KW-0511">Multifunctional enzyme</keyword>
<keyword evidence="5" id="KW-0560">Oxidoreductase</keyword>
<evidence type="ECO:0000256" key="5">
    <source>
        <dbReference type="ARBA" id="ARBA00023002"/>
    </source>
</evidence>
<dbReference type="AlphaFoldDB" id="A0A6J7HDV7"/>
<dbReference type="EMBL" id="CAFBMF010000183">
    <property type="protein sequence ID" value="CAB4915123.1"/>
    <property type="molecule type" value="Genomic_DNA"/>
</dbReference>
<dbReference type="GO" id="GO:0016853">
    <property type="term" value="F:isomerase activity"/>
    <property type="evidence" value="ECO:0007669"/>
    <property type="project" value="UniProtKB-KW"/>
</dbReference>
<protein>
    <recommendedName>
        <fullName evidence="3">GDP-L-fucose synthase</fullName>
        <ecNumber evidence="3">1.1.1.271</ecNumber>
    </recommendedName>
</protein>
<evidence type="ECO:0000256" key="1">
    <source>
        <dbReference type="ARBA" id="ARBA00004883"/>
    </source>
</evidence>
<evidence type="ECO:0000256" key="2">
    <source>
        <dbReference type="ARBA" id="ARBA00005959"/>
    </source>
</evidence>
<dbReference type="Pfam" id="PF01370">
    <property type="entry name" value="Epimerase"/>
    <property type="match status" value="1"/>
</dbReference>
<dbReference type="Gene3D" id="3.90.25.10">
    <property type="entry name" value="UDP-galactose 4-epimerase, domain 1"/>
    <property type="match status" value="1"/>
</dbReference>
<evidence type="ECO:0000313" key="14">
    <source>
        <dbReference type="EMBL" id="CAB4915123.1"/>
    </source>
</evidence>
<organism evidence="14">
    <name type="scientific">freshwater metagenome</name>
    <dbReference type="NCBI Taxonomy" id="449393"/>
    <lineage>
        <taxon>unclassified sequences</taxon>
        <taxon>metagenomes</taxon>
        <taxon>ecological metagenomes</taxon>
    </lineage>
</organism>
<dbReference type="InterPro" id="IPR036291">
    <property type="entry name" value="NAD(P)-bd_dom_sf"/>
</dbReference>
<dbReference type="EMBL" id="CAEZYH010000137">
    <property type="protein sequence ID" value="CAB4733973.1"/>
    <property type="molecule type" value="Genomic_DNA"/>
</dbReference>
<comment type="similarity">
    <text evidence="2">Belongs to the NAD(P)-dependent epimerase/dehydratase family. Fucose synthase subfamily.</text>
</comment>
<evidence type="ECO:0000256" key="7">
    <source>
        <dbReference type="ARBA" id="ARBA00023268"/>
    </source>
</evidence>
<evidence type="ECO:0000313" key="11">
    <source>
        <dbReference type="EMBL" id="CAB4781921.1"/>
    </source>
</evidence>
<dbReference type="InterPro" id="IPR028614">
    <property type="entry name" value="GDP_fucose/colitose_synth"/>
</dbReference>
<comment type="pathway">
    <text evidence="1">Nucleotide-sugar biosynthesis; GDP-L-fucose biosynthesis via de novo pathway; GDP-L-fucose from GDP-alpha-D-mannose: step 2/2.</text>
</comment>
<evidence type="ECO:0000259" key="9">
    <source>
        <dbReference type="Pfam" id="PF01370"/>
    </source>
</evidence>
<keyword evidence="6" id="KW-0413">Isomerase</keyword>
<evidence type="ECO:0000313" key="13">
    <source>
        <dbReference type="EMBL" id="CAB4880372.1"/>
    </source>
</evidence>
<dbReference type="EC" id="1.1.1.271" evidence="3"/>
<dbReference type="CDD" id="cd05239">
    <property type="entry name" value="GDP_FS_SDR_e"/>
    <property type="match status" value="1"/>
</dbReference>
<evidence type="ECO:0000256" key="8">
    <source>
        <dbReference type="ARBA" id="ARBA00051935"/>
    </source>
</evidence>
<dbReference type="EMBL" id="CAFBLJ010000114">
    <property type="protein sequence ID" value="CAB4880372.1"/>
    <property type="molecule type" value="Genomic_DNA"/>
</dbReference>
<keyword evidence="4" id="KW-0521">NADP</keyword>
<dbReference type="Gene3D" id="3.40.50.720">
    <property type="entry name" value="NAD(P)-binding Rossmann-like Domain"/>
    <property type="match status" value="1"/>
</dbReference>
<dbReference type="HAMAP" id="MF_00956">
    <property type="entry name" value="GDP_fucose_synth"/>
    <property type="match status" value="1"/>
</dbReference>
<dbReference type="PANTHER" id="PTHR43238:SF1">
    <property type="entry name" value="GDP-L-FUCOSE SYNTHASE"/>
    <property type="match status" value="1"/>
</dbReference>
<dbReference type="GO" id="GO:0050577">
    <property type="term" value="F:GDP-L-fucose synthase activity"/>
    <property type="evidence" value="ECO:0007669"/>
    <property type="project" value="UniProtKB-EC"/>
</dbReference>
<dbReference type="EMBL" id="CAEZZP010000118">
    <property type="protein sequence ID" value="CAB4781921.1"/>
    <property type="molecule type" value="Genomic_DNA"/>
</dbReference>
<comment type="catalytic activity">
    <reaction evidence="8">
        <text>GDP-beta-L-fucose + NADP(+) = GDP-4-dehydro-alpha-D-rhamnose + NADPH + H(+)</text>
        <dbReference type="Rhea" id="RHEA:18885"/>
        <dbReference type="ChEBI" id="CHEBI:15378"/>
        <dbReference type="ChEBI" id="CHEBI:57273"/>
        <dbReference type="ChEBI" id="CHEBI:57783"/>
        <dbReference type="ChEBI" id="CHEBI:57964"/>
        <dbReference type="ChEBI" id="CHEBI:58349"/>
        <dbReference type="EC" id="1.1.1.271"/>
    </reaction>
</comment>
<evidence type="ECO:0000256" key="4">
    <source>
        <dbReference type="ARBA" id="ARBA00022857"/>
    </source>
</evidence>
<dbReference type="SUPFAM" id="SSF51735">
    <property type="entry name" value="NAD(P)-binding Rossmann-fold domains"/>
    <property type="match status" value="1"/>
</dbReference>
<evidence type="ECO:0000256" key="3">
    <source>
        <dbReference type="ARBA" id="ARBA00012371"/>
    </source>
</evidence>
<dbReference type="InterPro" id="IPR001509">
    <property type="entry name" value="Epimerase_deHydtase"/>
</dbReference>
<feature type="domain" description="NAD-dependent epimerase/dehydratase" evidence="9">
    <location>
        <begin position="11"/>
        <end position="242"/>
    </location>
</feature>
<dbReference type="EMBL" id="CAFAAL010000095">
    <property type="protein sequence ID" value="CAB4808575.1"/>
    <property type="molecule type" value="Genomic_DNA"/>
</dbReference>
<dbReference type="PANTHER" id="PTHR43238">
    <property type="entry name" value="GDP-L-FUCOSE SYNTHASE"/>
    <property type="match status" value="1"/>
</dbReference>
<proteinExistence type="inferred from homology"/>
<accession>A0A6J7HDV7</accession>
<dbReference type="FunFam" id="3.40.50.720:FF:000101">
    <property type="entry name" value="GDP-L-fucose synthase"/>
    <property type="match status" value="1"/>
</dbReference>
<evidence type="ECO:0000313" key="10">
    <source>
        <dbReference type="EMBL" id="CAB4733973.1"/>
    </source>
</evidence>